<proteinExistence type="predicted"/>
<dbReference type="eggNOG" id="COG0702">
    <property type="taxonomic scope" value="Bacteria"/>
</dbReference>
<evidence type="ECO:0000313" key="2">
    <source>
        <dbReference type="Proteomes" id="UP000028702"/>
    </source>
</evidence>
<dbReference type="STRING" id="1333998.M2A_2475"/>
<reference evidence="1 2" key="1">
    <citation type="submission" date="2014-07" db="EMBL/GenBank/DDBJ databases">
        <title>Tepidicaulis marinum gen. nov., sp. nov., a novel marine bacterium denitrifying nitrate to nitrous oxide strictly under microaerobic conditions.</title>
        <authorList>
            <person name="Takeuchi M."/>
            <person name="Yamagishi T."/>
            <person name="Kamagata Y."/>
            <person name="Oshima K."/>
            <person name="Hattori M."/>
            <person name="Katayama T."/>
            <person name="Hanada S."/>
            <person name="Tamaki H."/>
            <person name="Marumo K."/>
            <person name="Maeda H."/>
            <person name="Nedachi M."/>
            <person name="Iwasaki W."/>
            <person name="Suwa Y."/>
            <person name="Sakata S."/>
        </authorList>
    </citation>
    <scope>NUCLEOTIDE SEQUENCE [LARGE SCALE GENOMIC DNA]</scope>
    <source>
        <strain evidence="1 2">MA2</strain>
    </source>
</reference>
<accession>A0A081BD58</accession>
<protein>
    <submittedName>
        <fullName evidence="1">Short chain dehydrogenase</fullName>
    </submittedName>
</protein>
<dbReference type="EMBL" id="BBIO01000013">
    <property type="protein sequence ID" value="GAK45976.1"/>
    <property type="molecule type" value="Genomic_DNA"/>
</dbReference>
<dbReference type="RefSeq" id="WP_052379453.1">
    <property type="nucleotide sequence ID" value="NZ_BBIO01000013.1"/>
</dbReference>
<evidence type="ECO:0000313" key="1">
    <source>
        <dbReference type="EMBL" id="GAK45976.1"/>
    </source>
</evidence>
<name>A0A081BD58_9HYPH</name>
<organism evidence="1 2">
    <name type="scientific">Tepidicaulis marinus</name>
    <dbReference type="NCBI Taxonomy" id="1333998"/>
    <lineage>
        <taxon>Bacteria</taxon>
        <taxon>Pseudomonadati</taxon>
        <taxon>Pseudomonadota</taxon>
        <taxon>Alphaproteobacteria</taxon>
        <taxon>Hyphomicrobiales</taxon>
        <taxon>Parvibaculaceae</taxon>
        <taxon>Tepidicaulis</taxon>
    </lineage>
</organism>
<comment type="caution">
    <text evidence="1">The sequence shown here is derived from an EMBL/GenBank/DDBJ whole genome shotgun (WGS) entry which is preliminary data.</text>
</comment>
<gene>
    <name evidence="1" type="ORF">M2A_2475</name>
</gene>
<dbReference type="Proteomes" id="UP000028702">
    <property type="component" value="Unassembled WGS sequence"/>
</dbReference>
<dbReference type="AlphaFoldDB" id="A0A081BD58"/>
<keyword evidence="2" id="KW-1185">Reference proteome</keyword>
<sequence length="178" mass="19495">MRKALLIGTTGMLAEAAGEMAADAGKSVLAARHASAFRFGNPRLDASLRKIDADYARPSRFLGLIRPEAPFDMALTWIRPQAEELRNALARMMAKDALLVEVMGSGASRPGGFADKRAKAMRLFPHIRYAQVILGFVIEDGKSRWLTHEEISAAAIKAIRSGAPRTIAGRLEPWEKRP</sequence>